<name>A0ABV6CYF4_9SPHN</name>
<evidence type="ECO:0000256" key="3">
    <source>
        <dbReference type="ARBA" id="ARBA00005840"/>
    </source>
</evidence>
<feature type="transmembrane region" description="Helical" evidence="9">
    <location>
        <begin position="92"/>
        <end position="111"/>
    </location>
</feature>
<accession>A0ABV6CYF4</accession>
<keyword evidence="9" id="KW-0997">Cell inner membrane</keyword>
<dbReference type="PANTHER" id="PTHR30071:SF1">
    <property type="entry name" value="CYTOCHROME B_B6 PROTEIN-RELATED"/>
    <property type="match status" value="1"/>
</dbReference>
<dbReference type="PRINTS" id="PR01386">
    <property type="entry name" value="CCMCBIOGNSIS"/>
</dbReference>
<evidence type="ECO:0000256" key="6">
    <source>
        <dbReference type="ARBA" id="ARBA00022748"/>
    </source>
</evidence>
<reference evidence="11 12" key="1">
    <citation type="submission" date="2024-09" db="EMBL/GenBank/DDBJ databases">
        <authorList>
            <person name="Sun Q."/>
            <person name="Mori K."/>
        </authorList>
    </citation>
    <scope>NUCLEOTIDE SEQUENCE [LARGE SCALE GENOMIC DNA]</scope>
    <source>
        <strain evidence="11 12">CCM 7706</strain>
    </source>
</reference>
<dbReference type="InterPro" id="IPR003557">
    <property type="entry name" value="Cyt_c_biogenesis_CcmC"/>
</dbReference>
<evidence type="ECO:0000256" key="4">
    <source>
        <dbReference type="ARBA" id="ARBA00016463"/>
    </source>
</evidence>
<dbReference type="InterPro" id="IPR045062">
    <property type="entry name" value="Cyt_c_biogenesis_CcsA/CcmC"/>
</dbReference>
<dbReference type="NCBIfam" id="TIGR01191">
    <property type="entry name" value="ccmC"/>
    <property type="match status" value="1"/>
</dbReference>
<feature type="transmembrane region" description="Helical" evidence="9">
    <location>
        <begin position="60"/>
        <end position="80"/>
    </location>
</feature>
<feature type="transmembrane region" description="Helical" evidence="9">
    <location>
        <begin position="197"/>
        <end position="218"/>
    </location>
</feature>
<evidence type="ECO:0000259" key="10">
    <source>
        <dbReference type="Pfam" id="PF01578"/>
    </source>
</evidence>
<evidence type="ECO:0000256" key="9">
    <source>
        <dbReference type="RuleBase" id="RU364092"/>
    </source>
</evidence>
<evidence type="ECO:0000256" key="8">
    <source>
        <dbReference type="ARBA" id="ARBA00023136"/>
    </source>
</evidence>
<evidence type="ECO:0000313" key="12">
    <source>
        <dbReference type="Proteomes" id="UP001589798"/>
    </source>
</evidence>
<keyword evidence="7 9" id="KW-1133">Transmembrane helix</keyword>
<feature type="domain" description="Cytochrome c assembly protein" evidence="10">
    <location>
        <begin position="27"/>
        <end position="178"/>
    </location>
</feature>
<gene>
    <name evidence="9 11" type="primary">ccmC</name>
    <name evidence="11" type="ORF">ACFFJC_14215</name>
</gene>
<evidence type="ECO:0000256" key="2">
    <source>
        <dbReference type="ARBA" id="ARBA00004141"/>
    </source>
</evidence>
<evidence type="ECO:0000256" key="7">
    <source>
        <dbReference type="ARBA" id="ARBA00022989"/>
    </source>
</evidence>
<dbReference type="EMBL" id="JBHLWK010000017">
    <property type="protein sequence ID" value="MFC0205416.1"/>
    <property type="molecule type" value="Genomic_DNA"/>
</dbReference>
<evidence type="ECO:0000256" key="5">
    <source>
        <dbReference type="ARBA" id="ARBA00022692"/>
    </source>
</evidence>
<keyword evidence="8 9" id="KW-0472">Membrane</keyword>
<keyword evidence="6 9" id="KW-0201">Cytochrome c-type biogenesis</keyword>
<dbReference type="RefSeq" id="WP_379488149.1">
    <property type="nucleotide sequence ID" value="NZ_JBHLWK010000017.1"/>
</dbReference>
<sequence>MHGFANPARFLRIARWLMPLCIGLGLAVAALALGWGLFFAPAEKLQGETVRIMYLHVPSAWLGMAGWMAIAGASFAELVWRHPLAAIAARASAVPGAVFTAVCLLTGSLWGRPAWGTWWVWDGRLTSMLVLLFLYFGWMALAQASESAEGGQSKAPAIFGLVGAVNIPIIHYSVIWWNAQHQPPSITAGKSAIAGAFLWPLLLATLGLTLVFAGCVLARMRALLAEQQAQARLRRRALAEVEAF</sequence>
<proteinExistence type="inferred from homology"/>
<keyword evidence="5 9" id="KW-0812">Transmembrane</keyword>
<feature type="transmembrane region" description="Helical" evidence="9">
    <location>
        <begin position="16"/>
        <end position="40"/>
    </location>
</feature>
<comment type="caution">
    <text evidence="11">The sequence shown here is derived from an EMBL/GenBank/DDBJ whole genome shotgun (WGS) entry which is preliminary data.</text>
</comment>
<feature type="transmembrane region" description="Helical" evidence="9">
    <location>
        <begin position="123"/>
        <end position="144"/>
    </location>
</feature>
<evidence type="ECO:0000313" key="11">
    <source>
        <dbReference type="EMBL" id="MFC0205416.1"/>
    </source>
</evidence>
<comment type="subcellular location">
    <subcellularLocation>
        <location evidence="9">Cell inner membrane</location>
    </subcellularLocation>
    <subcellularLocation>
        <location evidence="2">Membrane</location>
        <topology evidence="2">Multi-pass membrane protein</topology>
    </subcellularLocation>
</comment>
<dbReference type="InterPro" id="IPR002541">
    <property type="entry name" value="Cyt_c_assembly"/>
</dbReference>
<dbReference type="Pfam" id="PF01578">
    <property type="entry name" value="Cytochrom_C_asm"/>
    <property type="match status" value="1"/>
</dbReference>
<feature type="transmembrane region" description="Helical" evidence="9">
    <location>
        <begin position="156"/>
        <end position="177"/>
    </location>
</feature>
<dbReference type="PANTHER" id="PTHR30071">
    <property type="entry name" value="HEME EXPORTER PROTEIN C"/>
    <property type="match status" value="1"/>
</dbReference>
<evidence type="ECO:0000256" key="1">
    <source>
        <dbReference type="ARBA" id="ARBA00002442"/>
    </source>
</evidence>
<keyword evidence="9" id="KW-0813">Transport</keyword>
<dbReference type="Proteomes" id="UP001589798">
    <property type="component" value="Unassembled WGS sequence"/>
</dbReference>
<keyword evidence="12" id="KW-1185">Reference proteome</keyword>
<comment type="similarity">
    <text evidence="3 9">Belongs to the CcmC/CycZ/HelC family.</text>
</comment>
<organism evidence="11 12">
    <name type="scientific">Novosphingobium soli</name>
    <dbReference type="NCBI Taxonomy" id="574956"/>
    <lineage>
        <taxon>Bacteria</taxon>
        <taxon>Pseudomonadati</taxon>
        <taxon>Pseudomonadota</taxon>
        <taxon>Alphaproteobacteria</taxon>
        <taxon>Sphingomonadales</taxon>
        <taxon>Sphingomonadaceae</taxon>
        <taxon>Novosphingobium</taxon>
    </lineage>
</organism>
<comment type="function">
    <text evidence="1 9">Required for the export of heme to the periplasm for the biogenesis of c-type cytochromes.</text>
</comment>
<keyword evidence="9" id="KW-1003">Cell membrane</keyword>
<protein>
    <recommendedName>
        <fullName evidence="4 9">Heme exporter protein C</fullName>
    </recommendedName>
    <alternativeName>
        <fullName evidence="9">Cytochrome c-type biogenesis protein</fullName>
    </alternativeName>
</protein>